<evidence type="ECO:0000313" key="2">
    <source>
        <dbReference type="EnsemblPlants" id="LPERR01G28340.1"/>
    </source>
</evidence>
<reference evidence="3" key="2">
    <citation type="submission" date="2013-12" db="EMBL/GenBank/DDBJ databases">
        <authorList>
            <person name="Yu Y."/>
            <person name="Lee S."/>
            <person name="de Baynast K."/>
            <person name="Wissotski M."/>
            <person name="Liu L."/>
            <person name="Talag J."/>
            <person name="Goicoechea J."/>
            <person name="Angelova A."/>
            <person name="Jetty R."/>
            <person name="Kudrna D."/>
            <person name="Golser W."/>
            <person name="Rivera L."/>
            <person name="Zhang J."/>
            <person name="Wing R."/>
        </authorList>
    </citation>
    <scope>NUCLEOTIDE SEQUENCE</scope>
</reference>
<keyword evidence="3" id="KW-1185">Reference proteome</keyword>
<dbReference type="Gene3D" id="1.10.510.10">
    <property type="entry name" value="Transferase(Phosphotransferase) domain 1"/>
    <property type="match status" value="1"/>
</dbReference>
<dbReference type="HOGENOM" id="CLU_1226368_0_0_1"/>
<dbReference type="Gene3D" id="3.30.200.20">
    <property type="entry name" value="Phosphorylase Kinase, domain 1"/>
    <property type="match status" value="1"/>
</dbReference>
<keyword evidence="1" id="KW-0732">Signal</keyword>
<sequence>MATAALNRVLLILVLLATAVGRHGASGDGSFYGAKCTHASTWSPANHTEFRANVMALLTRLPSAAAPTGFASLRGEGSRGMEYIEGKLQDGQVVAVQRLSQLSWQGFQELNNELEFVSKGSNPSSVAILCNDGIPVQYKSISEFGISSIELVWDKWKAGLVAEAVDASLRGQYPHAEMLNCVQVGLLCVQEKRALRPNASAVALMLQDSNFTSSRQAPSRPAYFTS</sequence>
<name>A0A0D9V6E8_9ORYZ</name>
<proteinExistence type="predicted"/>
<dbReference type="EnsemblPlants" id="LPERR01G28340.1">
    <property type="protein sequence ID" value="LPERR01G28340.1"/>
    <property type="gene ID" value="LPERR01G28340"/>
</dbReference>
<dbReference type="STRING" id="77586.A0A0D9V6E8"/>
<dbReference type="Proteomes" id="UP000032180">
    <property type="component" value="Chromosome 1"/>
</dbReference>
<evidence type="ECO:0000256" key="1">
    <source>
        <dbReference type="SAM" id="SignalP"/>
    </source>
</evidence>
<dbReference type="PANTHER" id="PTHR27006">
    <property type="entry name" value="PROMASTIGOTE SURFACE ANTIGEN PROTEIN PSA"/>
    <property type="match status" value="1"/>
</dbReference>
<dbReference type="PANTHER" id="PTHR27006:SF574">
    <property type="entry name" value="PROTEIN KINASE DOMAIN-CONTAINING PROTEIN"/>
    <property type="match status" value="1"/>
</dbReference>
<evidence type="ECO:0008006" key="4">
    <source>
        <dbReference type="Google" id="ProtNLM"/>
    </source>
</evidence>
<accession>A0A0D9V6E8</accession>
<feature type="signal peptide" evidence="1">
    <location>
        <begin position="1"/>
        <end position="21"/>
    </location>
</feature>
<evidence type="ECO:0000313" key="3">
    <source>
        <dbReference type="Proteomes" id="UP000032180"/>
    </source>
</evidence>
<dbReference type="Gramene" id="LPERR01G28340.1">
    <property type="protein sequence ID" value="LPERR01G28340.1"/>
    <property type="gene ID" value="LPERR01G28340"/>
</dbReference>
<dbReference type="AlphaFoldDB" id="A0A0D9V6E8"/>
<reference evidence="2 3" key="1">
    <citation type="submission" date="2012-08" db="EMBL/GenBank/DDBJ databases">
        <title>Oryza genome evolution.</title>
        <authorList>
            <person name="Wing R.A."/>
        </authorList>
    </citation>
    <scope>NUCLEOTIDE SEQUENCE</scope>
</reference>
<reference evidence="2" key="3">
    <citation type="submission" date="2015-04" db="UniProtKB">
        <authorList>
            <consortium name="EnsemblPlants"/>
        </authorList>
    </citation>
    <scope>IDENTIFICATION</scope>
</reference>
<feature type="chain" id="PRO_5002347057" description="Serine-threonine/tyrosine-protein kinase catalytic domain-containing protein" evidence="1">
    <location>
        <begin position="22"/>
        <end position="226"/>
    </location>
</feature>
<organism evidence="2 3">
    <name type="scientific">Leersia perrieri</name>
    <dbReference type="NCBI Taxonomy" id="77586"/>
    <lineage>
        <taxon>Eukaryota</taxon>
        <taxon>Viridiplantae</taxon>
        <taxon>Streptophyta</taxon>
        <taxon>Embryophyta</taxon>
        <taxon>Tracheophyta</taxon>
        <taxon>Spermatophyta</taxon>
        <taxon>Magnoliopsida</taxon>
        <taxon>Liliopsida</taxon>
        <taxon>Poales</taxon>
        <taxon>Poaceae</taxon>
        <taxon>BOP clade</taxon>
        <taxon>Oryzoideae</taxon>
        <taxon>Oryzeae</taxon>
        <taxon>Oryzinae</taxon>
        <taxon>Leersia</taxon>
    </lineage>
</organism>
<protein>
    <recommendedName>
        <fullName evidence="4">Serine-threonine/tyrosine-protein kinase catalytic domain-containing protein</fullName>
    </recommendedName>
</protein>